<sequence length="109" mass="11729">MAGGSYGGKVGVDEEIGRYGGGGGSGNGVVRRVVLVAREVVDGGAYGLELVNKVVRDVVRSRGFGVLLLNVGREVVERENVGSHHSHQEEEVQTHCETHFQSLLLQRNF</sequence>
<evidence type="ECO:0000313" key="2">
    <source>
        <dbReference type="EMBL" id="PON41728.1"/>
    </source>
</evidence>
<reference evidence="3" key="1">
    <citation type="submission" date="2016-06" db="EMBL/GenBank/DDBJ databases">
        <title>Parallel loss of symbiosis genes in relatives of nitrogen-fixing non-legume Parasponia.</title>
        <authorList>
            <person name="Van Velzen R."/>
            <person name="Holmer R."/>
            <person name="Bu F."/>
            <person name="Rutten L."/>
            <person name="Van Zeijl A."/>
            <person name="Liu W."/>
            <person name="Santuari L."/>
            <person name="Cao Q."/>
            <person name="Sharma T."/>
            <person name="Shen D."/>
            <person name="Roswanjaya Y."/>
            <person name="Wardhani T."/>
            <person name="Kalhor M.S."/>
            <person name="Jansen J."/>
            <person name="Van den Hoogen J."/>
            <person name="Gungor B."/>
            <person name="Hartog M."/>
            <person name="Hontelez J."/>
            <person name="Verver J."/>
            <person name="Yang W.-C."/>
            <person name="Schijlen E."/>
            <person name="Repin R."/>
            <person name="Schilthuizen M."/>
            <person name="Schranz E."/>
            <person name="Heidstra R."/>
            <person name="Miyata K."/>
            <person name="Fedorova E."/>
            <person name="Kohlen W."/>
            <person name="Bisseling T."/>
            <person name="Smit S."/>
            <person name="Geurts R."/>
        </authorList>
    </citation>
    <scope>NUCLEOTIDE SEQUENCE [LARGE SCALE GENOMIC DNA]</scope>
    <source>
        <strain evidence="3">cv. WU1-14</strain>
    </source>
</reference>
<gene>
    <name evidence="2" type="ORF">PanWU01x14_286980</name>
</gene>
<organism evidence="2 3">
    <name type="scientific">Parasponia andersonii</name>
    <name type="common">Sponia andersonii</name>
    <dbReference type="NCBI Taxonomy" id="3476"/>
    <lineage>
        <taxon>Eukaryota</taxon>
        <taxon>Viridiplantae</taxon>
        <taxon>Streptophyta</taxon>
        <taxon>Embryophyta</taxon>
        <taxon>Tracheophyta</taxon>
        <taxon>Spermatophyta</taxon>
        <taxon>Magnoliopsida</taxon>
        <taxon>eudicotyledons</taxon>
        <taxon>Gunneridae</taxon>
        <taxon>Pentapetalae</taxon>
        <taxon>rosids</taxon>
        <taxon>fabids</taxon>
        <taxon>Rosales</taxon>
        <taxon>Cannabaceae</taxon>
        <taxon>Parasponia</taxon>
    </lineage>
</organism>
<dbReference type="EMBL" id="JXTB01000408">
    <property type="protein sequence ID" value="PON41728.1"/>
    <property type="molecule type" value="Genomic_DNA"/>
</dbReference>
<dbReference type="AlphaFoldDB" id="A0A2P5AYW2"/>
<name>A0A2P5AYW2_PARAD</name>
<comment type="caution">
    <text evidence="2">The sequence shown here is derived from an EMBL/GenBank/DDBJ whole genome shotgun (WGS) entry which is preliminary data.</text>
</comment>
<protein>
    <submittedName>
        <fullName evidence="2">Uncharacterized protein</fullName>
    </submittedName>
</protein>
<evidence type="ECO:0000313" key="3">
    <source>
        <dbReference type="Proteomes" id="UP000237105"/>
    </source>
</evidence>
<feature type="region of interest" description="Disordered" evidence="1">
    <location>
        <begin position="1"/>
        <end position="24"/>
    </location>
</feature>
<evidence type="ECO:0000256" key="1">
    <source>
        <dbReference type="SAM" id="MobiDB-lite"/>
    </source>
</evidence>
<feature type="non-terminal residue" evidence="2">
    <location>
        <position position="109"/>
    </location>
</feature>
<feature type="compositionally biased region" description="Gly residues" evidence="1">
    <location>
        <begin position="1"/>
        <end position="10"/>
    </location>
</feature>
<proteinExistence type="predicted"/>
<keyword evidence="3" id="KW-1185">Reference proteome</keyword>
<accession>A0A2P5AYW2</accession>
<dbReference type="Proteomes" id="UP000237105">
    <property type="component" value="Unassembled WGS sequence"/>
</dbReference>